<keyword evidence="1" id="KW-0472">Membrane</keyword>
<keyword evidence="1" id="KW-0812">Transmembrane</keyword>
<dbReference type="VEuPathDB" id="FungiDB:RhiirA1_527992"/>
<name>A0A2I1ESG6_9GLOM</name>
<dbReference type="VEuPathDB" id="FungiDB:FUN_024038"/>
<dbReference type="AlphaFoldDB" id="A0A2I1ESG6"/>
<proteinExistence type="predicted"/>
<feature type="transmembrane region" description="Helical" evidence="1">
    <location>
        <begin position="79"/>
        <end position="100"/>
    </location>
</feature>
<dbReference type="EMBL" id="LLXH01000002">
    <property type="protein sequence ID" value="PKC76470.1"/>
    <property type="molecule type" value="Genomic_DNA"/>
</dbReference>
<accession>A0A2I1ESG6</accession>
<dbReference type="VEuPathDB" id="FungiDB:RhiirFUN_004710"/>
<feature type="transmembrane region" description="Helical" evidence="1">
    <location>
        <begin position="126"/>
        <end position="146"/>
    </location>
</feature>
<feature type="transmembrane region" description="Helical" evidence="1">
    <location>
        <begin position="313"/>
        <end position="332"/>
    </location>
</feature>
<evidence type="ECO:0000313" key="2">
    <source>
        <dbReference type="EMBL" id="CAB5335021.1"/>
    </source>
</evidence>
<feature type="transmembrane region" description="Helical" evidence="1">
    <location>
        <begin position="283"/>
        <end position="301"/>
    </location>
</feature>
<keyword evidence="1" id="KW-1133">Transmembrane helix</keyword>
<reference evidence="3 4" key="2">
    <citation type="submission" date="2017-10" db="EMBL/GenBank/DDBJ databases">
        <title>Genome analyses suggest a sexual origin of heterokaryosis in a supposedly ancient asexual fungus.</title>
        <authorList>
            <person name="Corradi N."/>
            <person name="Sedzielewska K."/>
            <person name="Noel J."/>
            <person name="Charron P."/>
            <person name="Farinelli L."/>
            <person name="Marton T."/>
            <person name="Kruger M."/>
            <person name="Pelin A."/>
            <person name="Brachmann A."/>
            <person name="Corradi N."/>
        </authorList>
    </citation>
    <scope>NUCLEOTIDE SEQUENCE [LARGE SCALE GENOMIC DNA]</scope>
    <source>
        <strain evidence="3 4">A1</strain>
    </source>
</reference>
<gene>
    <name evidence="2" type="ORF">CHRIB12_LOCUS3223</name>
    <name evidence="3" type="ORF">RhiirA1_527992</name>
</gene>
<reference evidence="2" key="3">
    <citation type="submission" date="2020-05" db="EMBL/GenBank/DDBJ databases">
        <authorList>
            <person name="Rincon C."/>
            <person name="Sanders R I."/>
            <person name="Robbins C."/>
            <person name="Chaturvedi A."/>
        </authorList>
    </citation>
    <scope>NUCLEOTIDE SEQUENCE</scope>
    <source>
        <strain evidence="2">CHB12</strain>
    </source>
</reference>
<feature type="transmembrane region" description="Helical" evidence="1">
    <location>
        <begin position="49"/>
        <end position="67"/>
    </location>
</feature>
<evidence type="ECO:0000256" key="1">
    <source>
        <dbReference type="SAM" id="Phobius"/>
    </source>
</evidence>
<evidence type="ECO:0008006" key="5">
    <source>
        <dbReference type="Google" id="ProtNLM"/>
    </source>
</evidence>
<sequence>MDKDVKDSNFLKKIFEEYRVYLSIGYVFFEFALFLAAFALLVIMTHEGVVLFTIDAIIIFIIVNMSARMAMVFESYHIFLLFLVSNSSKFSVYILLYHFVRKYFHPNILKNQWNILPSLNFDFRPFFFGIVIIDIVVSLIILYLYFDGITERHIDIKIRIRINGDSKDRKIDNGLNEDSKDREIDNGLNGDSKDREIFISIVEKSDREEKETFLDHFKVYRKKFNKYILVANKGNDKLILGHKYYRMILLCSHLNLLICDLLIIEWCFWWAFEIYHVDEWLLIYSIPWSLLLPTINIFTMLKGSRTASKICLFLHYFVSILQILYCFCRIYNYYTLAKVIQPKIFYLILLLGMALFLTSLTLILPCAAAVHLFQNSIFFEGLEELQKHINYSPSDEYDPKHPYDFSKNVYKKYEDEKRWI</sequence>
<evidence type="ECO:0000313" key="4">
    <source>
        <dbReference type="Proteomes" id="UP000232688"/>
    </source>
</evidence>
<organism evidence="3 4">
    <name type="scientific">Rhizophagus irregularis</name>
    <dbReference type="NCBI Taxonomy" id="588596"/>
    <lineage>
        <taxon>Eukaryota</taxon>
        <taxon>Fungi</taxon>
        <taxon>Fungi incertae sedis</taxon>
        <taxon>Mucoromycota</taxon>
        <taxon>Glomeromycotina</taxon>
        <taxon>Glomeromycetes</taxon>
        <taxon>Glomerales</taxon>
        <taxon>Glomeraceae</taxon>
        <taxon>Rhizophagus</taxon>
    </lineage>
</organism>
<dbReference type="Proteomes" id="UP000684084">
    <property type="component" value="Unassembled WGS sequence"/>
</dbReference>
<dbReference type="OrthoDB" id="2351878at2759"/>
<evidence type="ECO:0000313" key="3">
    <source>
        <dbReference type="EMBL" id="PKC76470.1"/>
    </source>
</evidence>
<reference evidence="3 4" key="1">
    <citation type="submission" date="2017-10" db="EMBL/GenBank/DDBJ databases">
        <title>Extensive intraspecific genome diversity in a model arbuscular mycorrhizal fungus.</title>
        <authorList>
            <person name="Chen E.C.H."/>
            <person name="Morin E."/>
            <person name="Baudet D."/>
            <person name="Noel J."/>
            <person name="Ndikumana S."/>
            <person name="Charron P."/>
            <person name="St-Onge C."/>
            <person name="Giorgi J."/>
            <person name="Grigoriev I.V."/>
            <person name="Roux C."/>
            <person name="Martin F.M."/>
            <person name="Corradi N."/>
        </authorList>
    </citation>
    <scope>NUCLEOTIDE SEQUENCE [LARGE SCALE GENOMIC DNA]</scope>
    <source>
        <strain evidence="3 4">A1</strain>
    </source>
</reference>
<feature type="transmembrane region" description="Helical" evidence="1">
    <location>
        <begin position="20"/>
        <end position="43"/>
    </location>
</feature>
<dbReference type="EMBL" id="CAGKOT010000004">
    <property type="protein sequence ID" value="CAB5335021.1"/>
    <property type="molecule type" value="Genomic_DNA"/>
</dbReference>
<protein>
    <recommendedName>
        <fullName evidence="5">Transmembrane protein</fullName>
    </recommendedName>
</protein>
<feature type="transmembrane region" description="Helical" evidence="1">
    <location>
        <begin position="344"/>
        <end position="373"/>
    </location>
</feature>
<comment type="caution">
    <text evidence="3">The sequence shown here is derived from an EMBL/GenBank/DDBJ whole genome shotgun (WGS) entry which is preliminary data.</text>
</comment>
<feature type="transmembrane region" description="Helical" evidence="1">
    <location>
        <begin position="247"/>
        <end position="271"/>
    </location>
</feature>
<dbReference type="Proteomes" id="UP000232688">
    <property type="component" value="Unassembled WGS sequence"/>
</dbReference>